<keyword evidence="3" id="KW-1185">Reference proteome</keyword>
<organism evidence="2 3">
    <name type="scientific">Cordyceps javanica</name>
    <dbReference type="NCBI Taxonomy" id="43265"/>
    <lineage>
        <taxon>Eukaryota</taxon>
        <taxon>Fungi</taxon>
        <taxon>Dikarya</taxon>
        <taxon>Ascomycota</taxon>
        <taxon>Pezizomycotina</taxon>
        <taxon>Sordariomycetes</taxon>
        <taxon>Hypocreomycetidae</taxon>
        <taxon>Hypocreales</taxon>
        <taxon>Cordycipitaceae</taxon>
        <taxon>Cordyceps</taxon>
    </lineage>
</organism>
<feature type="compositionally biased region" description="Polar residues" evidence="1">
    <location>
        <begin position="318"/>
        <end position="359"/>
    </location>
</feature>
<comment type="caution">
    <text evidence="2">The sequence shown here is derived from an EMBL/GenBank/DDBJ whole genome shotgun (WGS) entry which is preliminary data.</text>
</comment>
<feature type="compositionally biased region" description="Polar residues" evidence="1">
    <location>
        <begin position="239"/>
        <end position="263"/>
    </location>
</feature>
<evidence type="ECO:0000313" key="2">
    <source>
        <dbReference type="EMBL" id="TQV96329.1"/>
    </source>
</evidence>
<name>A0A545W0X8_9HYPO</name>
<feature type="region of interest" description="Disordered" evidence="1">
    <location>
        <begin position="231"/>
        <end position="282"/>
    </location>
</feature>
<gene>
    <name evidence="2" type="ORF">IF1G_04912</name>
</gene>
<sequence>MDEPGWAWPAWKFNMKRDDLFTSLHAKYNTVTFSLQDPEAFHHDVFELSTRADTADEFHQLMTERKGQRAKEMNDCLESLAVEIIANPMLMGTDQWQHAVQLFRTKSYDSIVRYFASYIPEECIDEQQCPSPAPEMVVPELPSTLTTGSKVIEVEDMSQFLDEDDFFPNGPAMAVEPSSIDAHYPPSPPHSEATPSEHSDDASYPPTGRSSRSASFSSSEAGGLVRFLRDLSKDDDETTSQSDSGETVLTSVCDSVETMSSIDSSEHYHEKTMPMTPQDEEDWDINNLPIQYSEDELEDTLTYDTLDSETATPKPLPESTNYLEQHPYSATTTIRALSTRRSQSPKTYIRNRTSATVSRTHSRRSPEEVFSKIQKAPAEAARRRPGGRTGLD</sequence>
<dbReference type="Proteomes" id="UP000315783">
    <property type="component" value="Unassembled WGS sequence"/>
</dbReference>
<feature type="compositionally biased region" description="Low complexity" evidence="1">
    <location>
        <begin position="209"/>
        <end position="219"/>
    </location>
</feature>
<protein>
    <submittedName>
        <fullName evidence="2">Uncharacterized protein</fullName>
    </submittedName>
</protein>
<feature type="region of interest" description="Disordered" evidence="1">
    <location>
        <begin position="307"/>
        <end position="392"/>
    </location>
</feature>
<dbReference type="AlphaFoldDB" id="A0A545W0X8"/>
<reference evidence="2 3" key="1">
    <citation type="journal article" date="2019" name="Appl. Microbiol. Biotechnol.">
        <title>Genome sequence of Isaria javanica and comparative genome analysis insights into family S53 peptidase evolution in fungal entomopathogens.</title>
        <authorList>
            <person name="Lin R."/>
            <person name="Zhang X."/>
            <person name="Xin B."/>
            <person name="Zou M."/>
            <person name="Gao Y."/>
            <person name="Qin F."/>
            <person name="Hu Q."/>
            <person name="Xie B."/>
            <person name="Cheng X."/>
        </authorList>
    </citation>
    <scope>NUCLEOTIDE SEQUENCE [LARGE SCALE GENOMIC DNA]</scope>
    <source>
        <strain evidence="2 3">IJ1G</strain>
    </source>
</reference>
<evidence type="ECO:0000256" key="1">
    <source>
        <dbReference type="SAM" id="MobiDB-lite"/>
    </source>
</evidence>
<dbReference type="EMBL" id="SPUK01000006">
    <property type="protein sequence ID" value="TQV96329.1"/>
    <property type="molecule type" value="Genomic_DNA"/>
</dbReference>
<evidence type="ECO:0000313" key="3">
    <source>
        <dbReference type="Proteomes" id="UP000315783"/>
    </source>
</evidence>
<proteinExistence type="predicted"/>
<accession>A0A545W0X8</accession>
<feature type="region of interest" description="Disordered" evidence="1">
    <location>
        <begin position="162"/>
        <end position="219"/>
    </location>
</feature>
<dbReference type="OrthoDB" id="4366798at2759"/>